<reference evidence="8 9" key="1">
    <citation type="journal article" date="2015" name="Nature">
        <title>rRNA introns, odd ribosomes, and small enigmatic genomes across a large radiation of phyla.</title>
        <authorList>
            <person name="Brown C.T."/>
            <person name="Hug L.A."/>
            <person name="Thomas B.C."/>
            <person name="Sharon I."/>
            <person name="Castelle C.J."/>
            <person name="Singh A."/>
            <person name="Wilkins M.J."/>
            <person name="Williams K.H."/>
            <person name="Banfield J.F."/>
        </authorList>
    </citation>
    <scope>NUCLEOTIDE SEQUENCE [LARGE SCALE GENOMIC DNA]</scope>
</reference>
<dbReference type="FunFam" id="3.30.420.100:FF:000001">
    <property type="entry name" value="50S ribosomal protein L18"/>
    <property type="match status" value="1"/>
</dbReference>
<proteinExistence type="inferred from homology"/>
<dbReference type="GO" id="GO:0008097">
    <property type="term" value="F:5S rRNA binding"/>
    <property type="evidence" value="ECO:0007669"/>
    <property type="project" value="TreeGrafter"/>
</dbReference>
<dbReference type="PATRIC" id="fig|1618344.3.peg.990"/>
<dbReference type="SUPFAM" id="SSF53137">
    <property type="entry name" value="Translational machinery components"/>
    <property type="match status" value="1"/>
</dbReference>
<dbReference type="AlphaFoldDB" id="A0A0G0W9X3"/>
<keyword evidence="3 7" id="KW-0694">RNA-binding</keyword>
<dbReference type="Pfam" id="PF00861">
    <property type="entry name" value="Ribosomal_L18p"/>
    <property type="match status" value="1"/>
</dbReference>
<dbReference type="InterPro" id="IPR005484">
    <property type="entry name" value="Ribosomal_uL18_bac/plant/anim"/>
</dbReference>
<evidence type="ECO:0000256" key="5">
    <source>
        <dbReference type="ARBA" id="ARBA00023274"/>
    </source>
</evidence>
<accession>A0A0G0W9X3</accession>
<sequence length="114" mass="12551">MDKKQAFEKRRRRVRAKVCGTPQRPRLSVFASNKHIVAQVIDDTIGKTLAFATDLNIKSAKGTKTEKAKLVGAEVAKQAKSAKIEEVVFDRAGKLYHGRVEALADAAREAGLKF</sequence>
<evidence type="ECO:0000256" key="1">
    <source>
        <dbReference type="ARBA" id="ARBA00007116"/>
    </source>
</evidence>
<dbReference type="InterPro" id="IPR004389">
    <property type="entry name" value="Ribosomal_uL18_bac-type"/>
</dbReference>
<dbReference type="PANTHER" id="PTHR12899">
    <property type="entry name" value="39S RIBOSOMAL PROTEIN L18, MITOCHONDRIAL"/>
    <property type="match status" value="1"/>
</dbReference>
<comment type="subunit">
    <text evidence="7">Part of the 50S ribosomal subunit; part of the 5S rRNA/L5/L18/L25 subcomplex. Contacts the 5S and 23S rRNAs.</text>
</comment>
<name>A0A0G0W9X3_UNCC2</name>
<dbReference type="HAMAP" id="MF_01337_B">
    <property type="entry name" value="Ribosomal_uL18_B"/>
    <property type="match status" value="1"/>
</dbReference>
<comment type="similarity">
    <text evidence="1 7">Belongs to the universal ribosomal protein uL18 family.</text>
</comment>
<evidence type="ECO:0000313" key="9">
    <source>
        <dbReference type="Proteomes" id="UP000033869"/>
    </source>
</evidence>
<comment type="function">
    <text evidence="7">This is one of the proteins that bind and probably mediate the attachment of the 5S RNA into the large ribosomal subunit, where it forms part of the central protuberance.</text>
</comment>
<protein>
    <recommendedName>
        <fullName evidence="6 7">Large ribosomal subunit protein uL18</fullName>
    </recommendedName>
</protein>
<evidence type="ECO:0000313" key="8">
    <source>
        <dbReference type="EMBL" id="KKS08852.1"/>
    </source>
</evidence>
<dbReference type="InterPro" id="IPR057268">
    <property type="entry name" value="Ribosomal_L18"/>
</dbReference>
<gene>
    <name evidence="7" type="primary">rplR</name>
    <name evidence="8" type="ORF">UU65_C0004G0063</name>
</gene>
<dbReference type="EMBL" id="LCBL01000004">
    <property type="protein sequence ID" value="KKS08852.1"/>
    <property type="molecule type" value="Genomic_DNA"/>
</dbReference>
<keyword evidence="4 7" id="KW-0689">Ribosomal protein</keyword>
<evidence type="ECO:0000256" key="2">
    <source>
        <dbReference type="ARBA" id="ARBA00022730"/>
    </source>
</evidence>
<dbReference type="PANTHER" id="PTHR12899:SF3">
    <property type="entry name" value="LARGE RIBOSOMAL SUBUNIT PROTEIN UL18M"/>
    <property type="match status" value="1"/>
</dbReference>
<keyword evidence="2 7" id="KW-0699">rRNA-binding</keyword>
<dbReference type="GO" id="GO:0006412">
    <property type="term" value="P:translation"/>
    <property type="evidence" value="ECO:0007669"/>
    <property type="project" value="UniProtKB-UniRule"/>
</dbReference>
<evidence type="ECO:0000256" key="4">
    <source>
        <dbReference type="ARBA" id="ARBA00022980"/>
    </source>
</evidence>
<evidence type="ECO:0000256" key="7">
    <source>
        <dbReference type="HAMAP-Rule" id="MF_01337"/>
    </source>
</evidence>
<dbReference type="NCBIfam" id="TIGR00060">
    <property type="entry name" value="L18_bact"/>
    <property type="match status" value="1"/>
</dbReference>
<organism evidence="8 9">
    <name type="scientific">candidate division CPR2 bacterium GW2011_GWC1_41_48</name>
    <dbReference type="NCBI Taxonomy" id="1618344"/>
    <lineage>
        <taxon>Bacteria</taxon>
        <taxon>Bacteria division CPR2</taxon>
    </lineage>
</organism>
<evidence type="ECO:0000256" key="6">
    <source>
        <dbReference type="ARBA" id="ARBA00035197"/>
    </source>
</evidence>
<comment type="caution">
    <text evidence="8">The sequence shown here is derived from an EMBL/GenBank/DDBJ whole genome shotgun (WGS) entry which is preliminary data.</text>
</comment>
<keyword evidence="5 7" id="KW-0687">Ribonucleoprotein</keyword>
<dbReference type="GO" id="GO:0003735">
    <property type="term" value="F:structural constituent of ribosome"/>
    <property type="evidence" value="ECO:0007669"/>
    <property type="project" value="InterPro"/>
</dbReference>
<dbReference type="GO" id="GO:0022625">
    <property type="term" value="C:cytosolic large ribosomal subunit"/>
    <property type="evidence" value="ECO:0007669"/>
    <property type="project" value="TreeGrafter"/>
</dbReference>
<dbReference type="Proteomes" id="UP000033869">
    <property type="component" value="Unassembled WGS sequence"/>
</dbReference>
<dbReference type="Gene3D" id="3.30.420.100">
    <property type="match status" value="1"/>
</dbReference>
<dbReference type="CDD" id="cd00432">
    <property type="entry name" value="Ribosomal_L18_L5e"/>
    <property type="match status" value="1"/>
</dbReference>
<evidence type="ECO:0000256" key="3">
    <source>
        <dbReference type="ARBA" id="ARBA00022884"/>
    </source>
</evidence>